<dbReference type="InterPro" id="IPR036709">
    <property type="entry name" value="Autotransporte_beta_dom_sf"/>
</dbReference>
<dbReference type="InterPro" id="IPR003991">
    <property type="entry name" value="Pertactin_virulence_factor"/>
</dbReference>
<dbReference type="GO" id="GO:0019867">
    <property type="term" value="C:outer membrane"/>
    <property type="evidence" value="ECO:0007669"/>
    <property type="project" value="InterPro"/>
</dbReference>
<dbReference type="PROSITE" id="PS51208">
    <property type="entry name" value="AUTOTRANSPORTER"/>
    <property type="match status" value="1"/>
</dbReference>
<gene>
    <name evidence="4" type="ORF">IV02_27015</name>
</gene>
<name>A0A085UQY0_PSESX</name>
<evidence type="ECO:0000256" key="1">
    <source>
        <dbReference type="ARBA" id="ARBA00022729"/>
    </source>
</evidence>
<dbReference type="CDD" id="cd01343">
    <property type="entry name" value="PL1_Passenger_AT"/>
    <property type="match status" value="1"/>
</dbReference>
<dbReference type="Proteomes" id="UP000028643">
    <property type="component" value="Unassembled WGS sequence"/>
</dbReference>
<comment type="caution">
    <text evidence="4">The sequence shown here is derived from an EMBL/GenBank/DDBJ whole genome shotgun (WGS) entry which is preliminary data.</text>
</comment>
<feature type="signal peptide" evidence="2">
    <location>
        <begin position="1"/>
        <end position="33"/>
    </location>
</feature>
<dbReference type="AlphaFoldDB" id="A0A085UQY0"/>
<dbReference type="InterPro" id="IPR011050">
    <property type="entry name" value="Pectin_lyase_fold/virulence"/>
</dbReference>
<dbReference type="SMART" id="SM00869">
    <property type="entry name" value="Autotransporter"/>
    <property type="match status" value="1"/>
</dbReference>
<feature type="chain" id="PRO_5001798223" evidence="2">
    <location>
        <begin position="34"/>
        <end position="755"/>
    </location>
</feature>
<feature type="domain" description="Autotransporter" evidence="3">
    <location>
        <begin position="486"/>
        <end position="755"/>
    </location>
</feature>
<protein>
    <submittedName>
        <fullName evidence="4">Membrane protein</fullName>
    </submittedName>
</protein>
<dbReference type="InterPro" id="IPR012332">
    <property type="entry name" value="Autotransporter_pectin_lyase_C"/>
</dbReference>
<keyword evidence="1 2" id="KW-0732">Signal</keyword>
<dbReference type="Gene3D" id="2.40.128.130">
    <property type="entry name" value="Autotransporter beta-domain"/>
    <property type="match status" value="1"/>
</dbReference>
<dbReference type="PANTHER" id="PTHR35037">
    <property type="entry name" value="C-TERMINAL REGION OF AIDA-LIKE PROTEIN"/>
    <property type="match status" value="1"/>
</dbReference>
<dbReference type="SUPFAM" id="SSF103515">
    <property type="entry name" value="Autotransporter"/>
    <property type="match status" value="1"/>
</dbReference>
<dbReference type="EMBL" id="JPQT01000144">
    <property type="protein sequence ID" value="KFE45593.1"/>
    <property type="molecule type" value="Genomic_DNA"/>
</dbReference>
<accession>A0A085UQY0</accession>
<organism evidence="4 5">
    <name type="scientific">Pseudomonas syringae</name>
    <dbReference type="NCBI Taxonomy" id="317"/>
    <lineage>
        <taxon>Bacteria</taxon>
        <taxon>Pseudomonadati</taxon>
        <taxon>Pseudomonadota</taxon>
        <taxon>Gammaproteobacteria</taxon>
        <taxon>Pseudomonadales</taxon>
        <taxon>Pseudomonadaceae</taxon>
        <taxon>Pseudomonas</taxon>
    </lineage>
</organism>
<dbReference type="Pfam" id="PF03212">
    <property type="entry name" value="Pertactin"/>
    <property type="match status" value="1"/>
</dbReference>
<reference evidence="4 5" key="1">
    <citation type="submission" date="2014-07" db="EMBL/GenBank/DDBJ databases">
        <title>Draft Genome Sequences of Environmental Pseudomonas syringae strains.</title>
        <authorList>
            <person name="Baltrus D.A."/>
            <person name="Berge O."/>
            <person name="Morris C."/>
        </authorList>
    </citation>
    <scope>NUCLEOTIDE SEQUENCE [LARGE SCALE GENOMIC DNA]</scope>
    <source>
        <strain evidence="4 5">CEB003</strain>
    </source>
</reference>
<evidence type="ECO:0000259" key="3">
    <source>
        <dbReference type="PROSITE" id="PS51208"/>
    </source>
</evidence>
<dbReference type="InterPro" id="IPR006315">
    <property type="entry name" value="OM_autotransptr_brl_dom"/>
</dbReference>
<evidence type="ECO:0000256" key="2">
    <source>
        <dbReference type="SAM" id="SignalP"/>
    </source>
</evidence>
<dbReference type="PRINTS" id="PR01484">
    <property type="entry name" value="PRTACTNFAMLY"/>
</dbReference>
<dbReference type="InterPro" id="IPR051551">
    <property type="entry name" value="Autotransporter_adhesion"/>
</dbReference>
<dbReference type="InterPro" id="IPR004899">
    <property type="entry name" value="Pertactin_central"/>
</dbReference>
<dbReference type="NCBIfam" id="TIGR01414">
    <property type="entry name" value="autotrans_barl"/>
    <property type="match status" value="1"/>
</dbReference>
<dbReference type="PATRIC" id="fig|317.174.peg.5517"/>
<dbReference type="InterPro" id="IPR005546">
    <property type="entry name" value="Autotransporte_beta"/>
</dbReference>
<dbReference type="PANTHER" id="PTHR35037:SF7">
    <property type="entry name" value="AUTOTRANSPORTER"/>
    <property type="match status" value="1"/>
</dbReference>
<sequence length="755" mass="79139">MNFTNSYLLTPLTKALRLLPYAPLMLVCCQAQAAFEETVIGETRNIDGSTMTNNWAVSEGGTLNATGARTGYIDVSRSNLNLTGTTVNGINGSGVGISLLFSNATIVGSSITGGETGMRIAGGKTVITGSTVNGTDFGIDLRTGTSAGTNPDLTLVGSQVNGTGPTGVGLHMFGGIVRATEGTVIQGTQNGITVSQGLFGETPTIDLDNSRVEGQTGSAIVVNAPIGEANFTQINVNNGSTLVGGNGTVLEVNGAKGKMNVSNSALTGNIQVRDSGAMDLDLNQSRLTGDISAEAGSTVNVALNNQSVFTGRLQNVNSLAVNSAAQWVMVEDSSVANLNMNGGAIKMGAPDAFYKLSVENLSGNGTFVMDADFSQGKVDFLDVTGTASGNHSLLVGATGADPVADSSLHVVHTAAGDAKFSLLNGPVDMGTYSYELSQQNGNDWYLINTGKVSAGTSAVLALFNTAPTVWYGELSTLRSRMGELRINGAQPGGWIRTYGNKFDAKAASGVGYQQTQQGISFGADAPLPMGDGQWLVGLLGGYSKSDLDLDRGTSGKVSSYYLGAYTTWLDQDSGYYFDGVLKFNRFRNEADVSLSDGTESKGDYDTNGVGASLEFGKHIKLDNGYFVEPYTQLSGVVIQGKDYDLDNGMQAEGDRTRSLLGKLGTTAGRNFDLGEGKVVQPYVRAAYVHEFAKNNDVEVNNNVFNNDLSGSRGELGAGVAMSMSDRLQLHADFEYSNGDKIEQPWGANVGLRYSW</sequence>
<dbReference type="RefSeq" id="WP_047579046.1">
    <property type="nucleotide sequence ID" value="NZ_JPQT01000144.1"/>
</dbReference>
<proteinExistence type="predicted"/>
<dbReference type="SUPFAM" id="SSF51126">
    <property type="entry name" value="Pectin lyase-like"/>
    <property type="match status" value="1"/>
</dbReference>
<dbReference type="Pfam" id="PF03797">
    <property type="entry name" value="Autotransporter"/>
    <property type="match status" value="1"/>
</dbReference>
<evidence type="ECO:0000313" key="4">
    <source>
        <dbReference type="EMBL" id="KFE45593.1"/>
    </source>
</evidence>
<dbReference type="Gene3D" id="2.160.20.20">
    <property type="match status" value="1"/>
</dbReference>
<evidence type="ECO:0000313" key="5">
    <source>
        <dbReference type="Proteomes" id="UP000028643"/>
    </source>
</evidence>